<feature type="compositionally biased region" description="Basic and acidic residues" evidence="1">
    <location>
        <begin position="921"/>
        <end position="931"/>
    </location>
</feature>
<name>A0ABR2J6V0_9PEZI</name>
<evidence type="ECO:0000259" key="2">
    <source>
        <dbReference type="Pfam" id="PF06985"/>
    </source>
</evidence>
<dbReference type="PANTHER" id="PTHR33112:SF12">
    <property type="entry name" value="HETEROKARYON INCOMPATIBILITY DOMAIN-CONTAINING PROTEIN"/>
    <property type="match status" value="1"/>
</dbReference>
<feature type="compositionally biased region" description="Polar residues" evidence="1">
    <location>
        <begin position="1139"/>
        <end position="1151"/>
    </location>
</feature>
<feature type="domain" description="Heterokaryon incompatibility" evidence="2">
    <location>
        <begin position="154"/>
        <end position="307"/>
    </location>
</feature>
<feature type="region of interest" description="Disordered" evidence="1">
    <location>
        <begin position="985"/>
        <end position="1009"/>
    </location>
</feature>
<evidence type="ECO:0000313" key="4">
    <source>
        <dbReference type="Proteomes" id="UP001390339"/>
    </source>
</evidence>
<accession>A0ABR2J6V0</accession>
<feature type="region of interest" description="Disordered" evidence="1">
    <location>
        <begin position="1043"/>
        <end position="1206"/>
    </location>
</feature>
<feature type="region of interest" description="Disordered" evidence="1">
    <location>
        <begin position="1218"/>
        <end position="1290"/>
    </location>
</feature>
<proteinExistence type="predicted"/>
<sequence>MIAQPGSHFNLGPVGDILKKPCPDHDPLLQFIFQNTGFSEDELPPSPQDNLIGQITNERKFIGLSNSGEGFEYCSSDHEILLVDASSNAQTPGLGRVPDTDWVDTGLLREWMGECLAEHSDMCDNLLKLPHISPAWLIDTIGNCLVAGDGGHDYIALSYRWGSAVHLQNKLSILDPLQHPGALGQTEFGDLIAPTVKHAMGLTRIMGERYLWVDALCIVQDDNEETRSQLQLMGAIYASAKLTIVALDGDASDGIPGLEGISPPRKLAHVRFPPGESNQLLVRQNPVLSSYLGKCSPYFTRAWTFQEYCLSKRRLIIGNKQFHWMCSCTACHEDIHGADVESQDLESFQFPQILSGEPDFADLNMPLAEYNNRNLTFPEDALAGISGFLAIMSRSFEGGFIYGLAEMCFDSALMWTTGFGPPHMGMQRRIDSGKNHSILEGSKLPSWSWLGWKGNGLAFDQEYTGEFYDTRFITKPITQWYSQETPTSSMKRAICPTLLDYDKDSREDRLEDLLTKGWTREEFDPARHLKTESWRKPILMLGEYVYKHPSLSGRLFWSPLPMKDARGDSGMSSPPQHPFLSCNTKRGRFNAKQSVSEQPFTNDDYVIGTVSVLGKDQEPCGYLQIQCEEYAAEFAAADSDETRTLELVAICFRRLPGRTEASIVKDNVIRQPQFKEIMLSKKVMPRSTNLNNLNTENANNETSYTPSSTLGKLSTDQVGVRKALSPTIDSNYKCIDYSNERGEGSQTHLDKHWLFNNHVESSDGGFTPRALSPIDSNTSTTPVARSYTPSSLNHAITYDAAEAWSGFGRHDVVSSWLQSIAIEVRPPRHRTSPGTDWRDKASHMGSSLDGPTSPHNGADDLKDQNDNDNDDAETCPQVTQHHIQFHNFKSFALKSCPELHKAPFDCFEVPEFKGPPSDGQSLHDDETEKATNKTRHSMRQAMSRGLRSLGRRFHRSSSGYYSIRSDLPVPLEGKERRLLAREPADVYPSSGSETPLFNTPESGGTPTSSTRVSVEILAVTGTMIAASELDRLSSTGTVRTGPASIAGTILDPQHDHVHSPVVPSRLEHRRRAARRSRLSEVTTPEDLPTPESMRHHLHTSPDVGAFDDPTKGELRRLVPRPLKLNRNSEDEQSVAAPRVTQSAPVAYNMSSPGADEGSTKPTRPDIMAHISDLGDTKTRPPIPTSGARPHLGKTTSSNAPVKISDPPLVASIPRRAELGSSINHTTSVNDNSGDVATTEDQCSMPRHPDTGSETGGEPGDSDPFCPPECGSRHSHEILTSPRRSSGLLLGDNYNFRTYTRIKDSSR</sequence>
<dbReference type="Pfam" id="PF06985">
    <property type="entry name" value="HET"/>
    <property type="match status" value="1"/>
</dbReference>
<reference evidence="3 4" key="1">
    <citation type="journal article" date="2024" name="IMA Fungus">
        <title>Apiospora arundinis, a panoply of carbohydrate-active enzymes and secondary metabolites.</title>
        <authorList>
            <person name="Sorensen T."/>
            <person name="Petersen C."/>
            <person name="Muurmann A.T."/>
            <person name="Christiansen J.V."/>
            <person name="Brundto M.L."/>
            <person name="Overgaard C.K."/>
            <person name="Boysen A.T."/>
            <person name="Wollenberg R.D."/>
            <person name="Larsen T.O."/>
            <person name="Sorensen J.L."/>
            <person name="Nielsen K.L."/>
            <person name="Sondergaard T.E."/>
        </authorList>
    </citation>
    <scope>NUCLEOTIDE SEQUENCE [LARGE SCALE GENOMIC DNA]</scope>
    <source>
        <strain evidence="3 4">AAU 773</strain>
    </source>
</reference>
<feature type="region of interest" description="Disordered" evidence="1">
    <location>
        <begin position="691"/>
        <end position="712"/>
    </location>
</feature>
<gene>
    <name evidence="3" type="ORF">PGQ11_004027</name>
</gene>
<dbReference type="InterPro" id="IPR010730">
    <property type="entry name" value="HET"/>
</dbReference>
<feature type="compositionally biased region" description="Low complexity" evidence="1">
    <location>
        <begin position="691"/>
        <end position="702"/>
    </location>
</feature>
<feature type="compositionally biased region" description="Low complexity" evidence="1">
    <location>
        <begin position="999"/>
        <end position="1009"/>
    </location>
</feature>
<feature type="region of interest" description="Disordered" evidence="1">
    <location>
        <begin position="911"/>
        <end position="943"/>
    </location>
</feature>
<dbReference type="PANTHER" id="PTHR33112">
    <property type="entry name" value="DOMAIN PROTEIN, PUTATIVE-RELATED"/>
    <property type="match status" value="1"/>
</dbReference>
<comment type="caution">
    <text evidence="3">The sequence shown here is derived from an EMBL/GenBank/DDBJ whole genome shotgun (WGS) entry which is preliminary data.</text>
</comment>
<dbReference type="EMBL" id="JAPCWZ010000003">
    <property type="protein sequence ID" value="KAK8873513.1"/>
    <property type="molecule type" value="Genomic_DNA"/>
</dbReference>
<feature type="compositionally biased region" description="Polar residues" evidence="1">
    <location>
        <begin position="703"/>
        <end position="712"/>
    </location>
</feature>
<keyword evidence="4" id="KW-1185">Reference proteome</keyword>
<dbReference type="Proteomes" id="UP001390339">
    <property type="component" value="Unassembled WGS sequence"/>
</dbReference>
<protein>
    <submittedName>
        <fullName evidence="3">Heterokaryon incompatibility protein-domain-containing protein</fullName>
    </submittedName>
</protein>
<evidence type="ECO:0000313" key="3">
    <source>
        <dbReference type="EMBL" id="KAK8873513.1"/>
    </source>
</evidence>
<feature type="compositionally biased region" description="Polar residues" evidence="1">
    <location>
        <begin position="1220"/>
        <end position="1241"/>
    </location>
</feature>
<feature type="region of interest" description="Disordered" evidence="1">
    <location>
        <begin position="827"/>
        <end position="874"/>
    </location>
</feature>
<evidence type="ECO:0000256" key="1">
    <source>
        <dbReference type="SAM" id="MobiDB-lite"/>
    </source>
</evidence>
<feature type="compositionally biased region" description="Basic residues" evidence="1">
    <location>
        <begin position="1067"/>
        <end position="1076"/>
    </location>
</feature>
<organism evidence="3 4">
    <name type="scientific">Apiospora arundinis</name>
    <dbReference type="NCBI Taxonomy" id="335852"/>
    <lineage>
        <taxon>Eukaryota</taxon>
        <taxon>Fungi</taxon>
        <taxon>Dikarya</taxon>
        <taxon>Ascomycota</taxon>
        <taxon>Pezizomycotina</taxon>
        <taxon>Sordariomycetes</taxon>
        <taxon>Xylariomycetidae</taxon>
        <taxon>Amphisphaeriales</taxon>
        <taxon>Apiosporaceae</taxon>
        <taxon>Apiospora</taxon>
    </lineage>
</organism>